<comment type="similarity">
    <text evidence="1">Belongs to the metallophosphoesterase superfamily. YfcE family.</text>
</comment>
<evidence type="ECO:0000256" key="1">
    <source>
        <dbReference type="ARBA" id="ARBA00008950"/>
    </source>
</evidence>
<protein>
    <submittedName>
        <fullName evidence="3">Protein phosphatase</fullName>
        <ecNumber evidence="3">3.1.3.16</ecNumber>
    </submittedName>
</protein>
<dbReference type="RefSeq" id="WP_179390063.1">
    <property type="nucleotide sequence ID" value="NZ_JACBYQ010000002.1"/>
</dbReference>
<dbReference type="SUPFAM" id="SSF56300">
    <property type="entry name" value="Metallo-dependent phosphatases"/>
    <property type="match status" value="1"/>
</dbReference>
<dbReference type="GO" id="GO:0004722">
    <property type="term" value="F:protein serine/threonine phosphatase activity"/>
    <property type="evidence" value="ECO:0007669"/>
    <property type="project" value="UniProtKB-EC"/>
</dbReference>
<dbReference type="InterPro" id="IPR029052">
    <property type="entry name" value="Metallo-depent_PP-like"/>
</dbReference>
<name>A0A7Y9LVL4_9MICC</name>
<dbReference type="EMBL" id="JACBYQ010000002">
    <property type="protein sequence ID" value="NYE96407.1"/>
    <property type="molecule type" value="Genomic_DNA"/>
</dbReference>
<feature type="domain" description="Calcineurin-like phosphoesterase" evidence="2">
    <location>
        <begin position="3"/>
        <end position="192"/>
    </location>
</feature>
<comment type="caution">
    <text evidence="3">The sequence shown here is derived from an EMBL/GenBank/DDBJ whole genome shotgun (WGS) entry which is preliminary data.</text>
</comment>
<dbReference type="EC" id="3.1.3.16" evidence="3"/>
<evidence type="ECO:0000313" key="3">
    <source>
        <dbReference type="EMBL" id="NYE96407.1"/>
    </source>
</evidence>
<dbReference type="InterPro" id="IPR050126">
    <property type="entry name" value="Ap4A_hydrolase"/>
</dbReference>
<keyword evidence="3" id="KW-0378">Hydrolase</keyword>
<dbReference type="Pfam" id="PF12850">
    <property type="entry name" value="Metallophos_2"/>
    <property type="match status" value="1"/>
</dbReference>
<proteinExistence type="inferred from homology"/>
<dbReference type="Gene3D" id="3.60.21.10">
    <property type="match status" value="1"/>
</dbReference>
<dbReference type="PIRSF" id="PIRSF000883">
    <property type="entry name" value="Pesterase_MJ0912"/>
    <property type="match status" value="1"/>
</dbReference>
<dbReference type="GO" id="GO:0005737">
    <property type="term" value="C:cytoplasm"/>
    <property type="evidence" value="ECO:0007669"/>
    <property type="project" value="TreeGrafter"/>
</dbReference>
<sequence length="251" mass="28015">MERIALISDLHGNVTAFQAVLEDLAKRGIETIYNLGDVAGKGPRGSECVRLSQIHCTQTIRGNWDDFLPREEDPERNEAGWWWHRELTDSDRRWLLELPLVHTLELSGRTIRLVHASSESVYTRVHFAHTPQEFEAMFATTEMTGSSPTPSVVCYGDIHDAYLEVHQGRTLLNVGSVGNPLDEPVPCYVILEGTPGGTLADSFSVQFVRVPYDTEKEIAIATALGMPDLEAYAVELRTGIYRGQHAKLGLR</sequence>
<dbReference type="PANTHER" id="PTHR42850:SF2">
    <property type="entry name" value="BLL5683 PROTEIN"/>
    <property type="match status" value="1"/>
</dbReference>
<dbReference type="AlphaFoldDB" id="A0A7Y9LVL4"/>
<reference evidence="3 4" key="1">
    <citation type="submission" date="2020-07" db="EMBL/GenBank/DDBJ databases">
        <title>Sequencing the genomes of 1000 actinobacteria strains.</title>
        <authorList>
            <person name="Klenk H.-P."/>
        </authorList>
    </citation>
    <scope>NUCLEOTIDE SEQUENCE [LARGE SCALE GENOMIC DNA]</scope>
    <source>
        <strain evidence="3 4">DSM 102047</strain>
    </source>
</reference>
<dbReference type="InterPro" id="IPR024654">
    <property type="entry name" value="Calcineurin-like_PHP_lpxH"/>
</dbReference>
<evidence type="ECO:0000313" key="4">
    <source>
        <dbReference type="Proteomes" id="UP000521748"/>
    </source>
</evidence>
<dbReference type="Proteomes" id="UP000521748">
    <property type="component" value="Unassembled WGS sequence"/>
</dbReference>
<evidence type="ECO:0000259" key="2">
    <source>
        <dbReference type="Pfam" id="PF12850"/>
    </source>
</evidence>
<gene>
    <name evidence="3" type="ORF">FHU41_002657</name>
</gene>
<dbReference type="InterPro" id="IPR011152">
    <property type="entry name" value="Pesterase_MJ0912"/>
</dbReference>
<dbReference type="PANTHER" id="PTHR42850">
    <property type="entry name" value="METALLOPHOSPHOESTERASE"/>
    <property type="match status" value="1"/>
</dbReference>
<keyword evidence="4" id="KW-1185">Reference proteome</keyword>
<accession>A0A7Y9LVL4</accession>
<organism evidence="3 4">
    <name type="scientific">Psychromicrobium silvestre</name>
    <dbReference type="NCBI Taxonomy" id="1645614"/>
    <lineage>
        <taxon>Bacteria</taxon>
        <taxon>Bacillati</taxon>
        <taxon>Actinomycetota</taxon>
        <taxon>Actinomycetes</taxon>
        <taxon>Micrococcales</taxon>
        <taxon>Micrococcaceae</taxon>
        <taxon>Psychromicrobium</taxon>
    </lineage>
</organism>